<keyword evidence="1" id="KW-1003">Cell membrane</keyword>
<dbReference type="GO" id="GO:0016020">
    <property type="term" value="C:membrane"/>
    <property type="evidence" value="ECO:0007669"/>
    <property type="project" value="InterPro"/>
</dbReference>
<name>A0A420XEJ3_9PAST</name>
<evidence type="ECO:0000256" key="5">
    <source>
        <dbReference type="ARBA" id="ARBA00023136"/>
    </source>
</evidence>
<feature type="transmembrane region" description="Helical" evidence="6">
    <location>
        <begin position="114"/>
        <end position="139"/>
    </location>
</feature>
<feature type="transmembrane region" description="Helical" evidence="6">
    <location>
        <begin position="35"/>
        <end position="57"/>
    </location>
</feature>
<feature type="transmembrane region" description="Helical" evidence="6">
    <location>
        <begin position="378"/>
        <end position="395"/>
    </location>
</feature>
<feature type="transmembrane region" description="Helical" evidence="6">
    <location>
        <begin position="69"/>
        <end position="89"/>
    </location>
</feature>
<evidence type="ECO:0000256" key="1">
    <source>
        <dbReference type="ARBA" id="ARBA00022475"/>
    </source>
</evidence>
<proteinExistence type="predicted"/>
<keyword evidence="5 6" id="KW-0472">Membrane</keyword>
<reference evidence="7 8" key="1">
    <citation type="submission" date="2018-10" db="EMBL/GenBank/DDBJ databases">
        <title>Genomic Encyclopedia of Type Strains, Phase IV (KMG-IV): sequencing the most valuable type-strain genomes for metagenomic binning, comparative biology and taxonomic classification.</title>
        <authorList>
            <person name="Goeker M."/>
        </authorList>
    </citation>
    <scope>NUCLEOTIDE SEQUENCE [LARGE SCALE GENOMIC DNA]</scope>
    <source>
        <strain evidence="7 8">DSM 23800</strain>
    </source>
</reference>
<protein>
    <submittedName>
        <fullName evidence="7">Antigen polymerase</fullName>
    </submittedName>
</protein>
<feature type="transmembrane region" description="Helical" evidence="6">
    <location>
        <begin position="228"/>
        <end position="247"/>
    </location>
</feature>
<dbReference type="GO" id="GO:0009246">
    <property type="term" value="P:enterobacterial common antigen biosynthetic process"/>
    <property type="evidence" value="ECO:0007669"/>
    <property type="project" value="InterPro"/>
</dbReference>
<keyword evidence="2" id="KW-0997">Cell inner membrane</keyword>
<dbReference type="EMBL" id="RBJC01000012">
    <property type="protein sequence ID" value="RKR70511.1"/>
    <property type="molecule type" value="Genomic_DNA"/>
</dbReference>
<keyword evidence="4 6" id="KW-1133">Transmembrane helix</keyword>
<feature type="transmembrane region" description="Helical" evidence="6">
    <location>
        <begin position="338"/>
        <end position="358"/>
    </location>
</feature>
<feature type="transmembrane region" description="Helical" evidence="6">
    <location>
        <begin position="180"/>
        <end position="199"/>
    </location>
</feature>
<comment type="caution">
    <text evidence="7">The sequence shown here is derived from an EMBL/GenBank/DDBJ whole genome shotgun (WGS) entry which is preliminary data.</text>
</comment>
<evidence type="ECO:0000256" key="2">
    <source>
        <dbReference type="ARBA" id="ARBA00022519"/>
    </source>
</evidence>
<accession>A0A420XEJ3</accession>
<keyword evidence="3 6" id="KW-0812">Transmembrane</keyword>
<dbReference type="Proteomes" id="UP000280099">
    <property type="component" value="Unassembled WGS sequence"/>
</dbReference>
<evidence type="ECO:0000313" key="8">
    <source>
        <dbReference type="Proteomes" id="UP000280099"/>
    </source>
</evidence>
<organism evidence="7 8">
    <name type="scientific">Otariodibacter oris</name>
    <dbReference type="NCBI Taxonomy" id="1032623"/>
    <lineage>
        <taxon>Bacteria</taxon>
        <taxon>Pseudomonadati</taxon>
        <taxon>Pseudomonadota</taxon>
        <taxon>Gammaproteobacteria</taxon>
        <taxon>Pasteurellales</taxon>
        <taxon>Pasteurellaceae</taxon>
        <taxon>Otariodibacter</taxon>
    </lineage>
</organism>
<feature type="transmembrane region" description="Helical" evidence="6">
    <location>
        <begin position="5"/>
        <end position="23"/>
    </location>
</feature>
<evidence type="ECO:0000313" key="7">
    <source>
        <dbReference type="EMBL" id="RKR70511.1"/>
    </source>
</evidence>
<dbReference type="AlphaFoldDB" id="A0A420XEJ3"/>
<dbReference type="Pfam" id="PF06899">
    <property type="entry name" value="WzyE"/>
    <property type="match status" value="1"/>
</dbReference>
<feature type="transmembrane region" description="Helical" evidence="6">
    <location>
        <begin position="407"/>
        <end position="427"/>
    </location>
</feature>
<dbReference type="NCBIfam" id="NF002820">
    <property type="entry name" value="PRK02975.1"/>
    <property type="match status" value="1"/>
</dbReference>
<evidence type="ECO:0000256" key="3">
    <source>
        <dbReference type="ARBA" id="ARBA00022692"/>
    </source>
</evidence>
<sequence length="434" mass="50211">MPEFMLLSVFYLLAILLIGTIIYRSYHTKPFSLHLLFSLIYLITFFLGFPFSLILNWKFGVALADKHTLFLTLLYALCGYLIYFVSYHWGLSRYDNYKKEIALPSNNAKFEAKLTAYLLFFIAIVSVGYFLFLNGFLLFRLEKYSQIFSNLVQGIALKRFFYFFLPALLIFYFCSKTKKAWWSFLIVGVSFGVLTYLAVGGTRANIALVVTLFLLLGLYHRYLSVTWIFVAGSAMVLGMFYLALFRYNLDVQGEQMWFTFLYLTRDTFSPWENLSRILSSDVEFQGLMPIVRDFYVYIPQSIWPDRPDIAWNTANYFTKVILGNQSGLAISPTILGSFYLMGGIPMIIIGMGLTGILIKLGDNIFDYARLQGNRSYSAILQAYCLANIFNLIILVREGSDAFVSRFFFFSFVFWVCWMSARFIQFLIHSNKGEL</sequence>
<keyword evidence="8" id="KW-1185">Reference proteome</keyword>
<evidence type="ECO:0000256" key="6">
    <source>
        <dbReference type="SAM" id="Phobius"/>
    </source>
</evidence>
<dbReference type="RefSeq" id="WP_229583610.1">
    <property type="nucleotide sequence ID" value="NZ_CP016604.1"/>
</dbReference>
<gene>
    <name evidence="7" type="ORF">DES31_1955</name>
</gene>
<dbReference type="InterPro" id="IPR010691">
    <property type="entry name" value="WzyE"/>
</dbReference>
<feature type="transmembrane region" description="Helical" evidence="6">
    <location>
        <begin position="151"/>
        <end position="174"/>
    </location>
</feature>
<evidence type="ECO:0000256" key="4">
    <source>
        <dbReference type="ARBA" id="ARBA00022989"/>
    </source>
</evidence>